<dbReference type="PANTHER" id="PTHR47396:SF1">
    <property type="entry name" value="ATP-DEPENDENT HELICASE IRC3-RELATED"/>
    <property type="match status" value="1"/>
</dbReference>
<dbReference type="GO" id="GO:0005524">
    <property type="term" value="F:ATP binding"/>
    <property type="evidence" value="ECO:0007669"/>
    <property type="project" value="InterPro"/>
</dbReference>
<dbReference type="AlphaFoldDB" id="A0A2X0J5N7"/>
<dbReference type="InterPro" id="IPR006935">
    <property type="entry name" value="Helicase/UvrB_N"/>
</dbReference>
<dbReference type="GO" id="GO:0016787">
    <property type="term" value="F:hydrolase activity"/>
    <property type="evidence" value="ECO:0007669"/>
    <property type="project" value="InterPro"/>
</dbReference>
<dbReference type="Pfam" id="PF00271">
    <property type="entry name" value="Helicase_C"/>
    <property type="match status" value="1"/>
</dbReference>
<dbReference type="InterPro" id="IPR027417">
    <property type="entry name" value="P-loop_NTPase"/>
</dbReference>
<dbReference type="PANTHER" id="PTHR47396">
    <property type="entry name" value="TYPE I RESTRICTION ENZYME ECOKI R PROTEIN"/>
    <property type="match status" value="1"/>
</dbReference>
<evidence type="ECO:0000259" key="3">
    <source>
        <dbReference type="PROSITE" id="PS51194"/>
    </source>
</evidence>
<proteinExistence type="predicted"/>
<name>A0A2X0J5N7_9ACTN</name>
<dbReference type="PROSITE" id="PS51192">
    <property type="entry name" value="HELICASE_ATP_BIND_1"/>
    <property type="match status" value="1"/>
</dbReference>
<dbReference type="Proteomes" id="UP000248889">
    <property type="component" value="Unassembled WGS sequence"/>
</dbReference>
<evidence type="ECO:0000256" key="1">
    <source>
        <dbReference type="SAM" id="MobiDB-lite"/>
    </source>
</evidence>
<dbReference type="Gene3D" id="3.40.50.300">
    <property type="entry name" value="P-loop containing nucleotide triphosphate hydrolases"/>
    <property type="match status" value="2"/>
</dbReference>
<keyword evidence="4" id="KW-0378">Hydrolase</keyword>
<feature type="domain" description="Helicase C-terminal" evidence="3">
    <location>
        <begin position="291"/>
        <end position="464"/>
    </location>
</feature>
<dbReference type="GO" id="GO:0005829">
    <property type="term" value="C:cytosol"/>
    <property type="evidence" value="ECO:0007669"/>
    <property type="project" value="TreeGrafter"/>
</dbReference>
<keyword evidence="4" id="KW-0547">Nucleotide-binding</keyword>
<keyword evidence="4" id="KW-0067">ATP-binding</keyword>
<keyword evidence="4" id="KW-0347">Helicase</keyword>
<dbReference type="CDD" id="cd18785">
    <property type="entry name" value="SF2_C"/>
    <property type="match status" value="1"/>
</dbReference>
<keyword evidence="5" id="KW-1185">Reference proteome</keyword>
<dbReference type="SUPFAM" id="SSF52540">
    <property type="entry name" value="P-loop containing nucleoside triphosphate hydrolases"/>
    <property type="match status" value="1"/>
</dbReference>
<dbReference type="GO" id="GO:0003677">
    <property type="term" value="F:DNA binding"/>
    <property type="evidence" value="ECO:0007669"/>
    <property type="project" value="InterPro"/>
</dbReference>
<dbReference type="InterPro" id="IPR005114">
    <property type="entry name" value="Helicase_assoc"/>
</dbReference>
<dbReference type="Pfam" id="PF03457">
    <property type="entry name" value="HA"/>
    <property type="match status" value="1"/>
</dbReference>
<sequence length="836" mass="91635">MKRLRPNQKEACDAAVRLLTVPTSGIVPLQGLRCQIRAATGSGKSLTAVHLASRLHAERVLVLVPSLPLLEQTVSVWQAEERGGRMLGLCSLQASEQPPGICCTTDPAELAAWTKGPGRVTVFATYHSLGLGYLEQAHQAGLPAWSLTVVDEAHRVSGSAGRPWAAILDNTKIPSDRRLFMTATPRLWQTREQAQQQTPAARAAAGRGAAEAAAGIQETELIASMDDETLFGPIAHDYPLGQAIADGVIAPYRILCVDVHDPLLHELDQRGLDDRSVEYRGARLAALQTAVLTAAAEWDLGRVLSFHHRVAEARAMSTGLPGIARTLWKQNPALYPQPGQIGTTWLESAHTPAERKTALEEFASLIGEDGWRLQRHILASVKVLAEGVDTFHCDAVYFADVRGSMIDLVQAVGRALRMQPGSGKVATIVVPILLGPGESGDHQLLTSRAYNGLSKILMALRSHDAAAIERLAMPQSTRRPQREPRSGTQGSAAGERELLRFSTRRDPATIAAFITTRVLEPERAEFRRGLAELLLYKAAYGDVRVPYAYTAPSGHRLGVWVADQRRYNTAGILDNERVSLLNEQGFVWSHFDTAFTDNLTAVAGYAHVHGHACPPADAIWNGLPVGTIMKNARTAQRRTEALQRRAEAGEQNLDWTGALSPERKAAYDTIDPAWCPTHWTPDWQRNFTLARRHIQAGGVLLGAQPGSIAVQGEDLTAWARTQQLRWEQLGPAQRWMCQHILRLHPLTDQERPKSPVTHAEKEARNLLAATQYRAREGHLNPPRGHKEEITLHDDTTGETTIAEVSLGLFIGNSRARRATIPTERAAQLTQLGMKWT</sequence>
<dbReference type="InterPro" id="IPR014001">
    <property type="entry name" value="Helicase_ATP-bd"/>
</dbReference>
<comment type="caution">
    <text evidence="4">The sequence shown here is derived from an EMBL/GenBank/DDBJ whole genome shotgun (WGS) entry which is preliminary data.</text>
</comment>
<protein>
    <submittedName>
        <fullName evidence="4">Helicase</fullName>
    </submittedName>
</protein>
<dbReference type="SMART" id="SM00490">
    <property type="entry name" value="HELICc"/>
    <property type="match status" value="1"/>
</dbReference>
<dbReference type="SMART" id="SM00487">
    <property type="entry name" value="DEXDc"/>
    <property type="match status" value="1"/>
</dbReference>
<dbReference type="OrthoDB" id="9776021at2"/>
<dbReference type="GO" id="GO:0004386">
    <property type="term" value="F:helicase activity"/>
    <property type="evidence" value="ECO:0007669"/>
    <property type="project" value="UniProtKB-KW"/>
</dbReference>
<evidence type="ECO:0000313" key="5">
    <source>
        <dbReference type="Proteomes" id="UP000248889"/>
    </source>
</evidence>
<organism evidence="4 5">
    <name type="scientific">Streptacidiphilus pinicola</name>
    <dbReference type="NCBI Taxonomy" id="2219663"/>
    <lineage>
        <taxon>Bacteria</taxon>
        <taxon>Bacillati</taxon>
        <taxon>Actinomycetota</taxon>
        <taxon>Actinomycetes</taxon>
        <taxon>Kitasatosporales</taxon>
        <taxon>Streptomycetaceae</taxon>
        <taxon>Streptacidiphilus</taxon>
    </lineage>
</organism>
<dbReference type="InterPro" id="IPR050742">
    <property type="entry name" value="Helicase_Restrict-Modif_Enz"/>
</dbReference>
<gene>
    <name evidence="4" type="ORF">DN069_26135</name>
</gene>
<dbReference type="Gene3D" id="6.10.140.530">
    <property type="match status" value="1"/>
</dbReference>
<feature type="region of interest" description="Disordered" evidence="1">
    <location>
        <begin position="471"/>
        <end position="496"/>
    </location>
</feature>
<dbReference type="InterPro" id="IPR001650">
    <property type="entry name" value="Helicase_C-like"/>
</dbReference>
<evidence type="ECO:0000259" key="2">
    <source>
        <dbReference type="PROSITE" id="PS51192"/>
    </source>
</evidence>
<dbReference type="Pfam" id="PF04851">
    <property type="entry name" value="ResIII"/>
    <property type="match status" value="1"/>
</dbReference>
<dbReference type="PROSITE" id="PS51194">
    <property type="entry name" value="HELICASE_CTER"/>
    <property type="match status" value="1"/>
</dbReference>
<feature type="domain" description="Helicase ATP-binding" evidence="2">
    <location>
        <begin position="25"/>
        <end position="185"/>
    </location>
</feature>
<dbReference type="RefSeq" id="WP_111504900.1">
    <property type="nucleotide sequence ID" value="NZ_QKYN01000107.1"/>
</dbReference>
<evidence type="ECO:0000313" key="4">
    <source>
        <dbReference type="EMBL" id="RAG82708.1"/>
    </source>
</evidence>
<reference evidence="4 5" key="1">
    <citation type="submission" date="2018-06" db="EMBL/GenBank/DDBJ databases">
        <title>Streptacidiphilus pinicola sp. nov., isolated from pine grove soil.</title>
        <authorList>
            <person name="Roh S.G."/>
            <person name="Park S."/>
            <person name="Kim M.-K."/>
            <person name="Yun B.-R."/>
            <person name="Park J."/>
            <person name="Kim M.J."/>
            <person name="Kim Y.S."/>
            <person name="Kim S.B."/>
        </authorList>
    </citation>
    <scope>NUCLEOTIDE SEQUENCE [LARGE SCALE GENOMIC DNA]</scope>
    <source>
        <strain evidence="4 5">MMS16-CNU450</strain>
    </source>
</reference>
<dbReference type="EMBL" id="QKYN01000107">
    <property type="protein sequence ID" value="RAG82708.1"/>
    <property type="molecule type" value="Genomic_DNA"/>
</dbReference>
<accession>A0A2X0J5N7</accession>